<feature type="binding site" evidence="8">
    <location>
        <position position="26"/>
    </location>
    <ligand>
        <name>S-adenosyl-L-methionine</name>
        <dbReference type="ChEBI" id="CHEBI:59789"/>
    </ligand>
</feature>
<comment type="caution">
    <text evidence="10">The sequence shown here is derived from an EMBL/GenBank/DDBJ whole genome shotgun (WGS) entry which is preliminary data.</text>
</comment>
<evidence type="ECO:0000256" key="6">
    <source>
        <dbReference type="ARBA" id="ARBA00029941"/>
    </source>
</evidence>
<dbReference type="InterPro" id="IPR023165">
    <property type="entry name" value="rRNA_Ade_diMease-like_C"/>
</dbReference>
<keyword evidence="4 8" id="KW-0949">S-adenosyl-L-methionine</keyword>
<evidence type="ECO:0000256" key="7">
    <source>
        <dbReference type="ARBA" id="ARBA00030809"/>
    </source>
</evidence>
<dbReference type="EMBL" id="JBHUCX010000100">
    <property type="protein sequence ID" value="MFD1678055.1"/>
    <property type="molecule type" value="Genomic_DNA"/>
</dbReference>
<keyword evidence="5 8" id="KW-0694">RNA-binding</keyword>
<evidence type="ECO:0000256" key="4">
    <source>
        <dbReference type="ARBA" id="ARBA00022691"/>
    </source>
</evidence>
<comment type="similarity">
    <text evidence="8">Belongs to the class I-like SAM-binding methyltransferase superfamily. rRNA adenine N(6)-methyltransferase family.</text>
</comment>
<feature type="domain" description="Ribosomal RNA adenine methylase transferase N-terminal" evidence="9">
    <location>
        <begin position="31"/>
        <end position="196"/>
    </location>
</feature>
<dbReference type="InterPro" id="IPR029063">
    <property type="entry name" value="SAM-dependent_MTases_sf"/>
</dbReference>
<organism evidence="10 11">
    <name type="scientific">Alicyclobacillus fodiniaquatilis</name>
    <dbReference type="NCBI Taxonomy" id="1661150"/>
    <lineage>
        <taxon>Bacteria</taxon>
        <taxon>Bacillati</taxon>
        <taxon>Bacillota</taxon>
        <taxon>Bacilli</taxon>
        <taxon>Bacillales</taxon>
        <taxon>Alicyclobacillaceae</taxon>
        <taxon>Alicyclobacillus</taxon>
    </lineage>
</organism>
<keyword evidence="3 8" id="KW-0808">Transferase</keyword>
<dbReference type="GO" id="GO:0032259">
    <property type="term" value="P:methylation"/>
    <property type="evidence" value="ECO:0007669"/>
    <property type="project" value="UniProtKB-KW"/>
</dbReference>
<accession>A0ABW4JSJ6</accession>
<dbReference type="InterPro" id="IPR020596">
    <property type="entry name" value="rRNA_Ade_Mease_Trfase_CS"/>
</dbReference>
<keyword evidence="2 8" id="KW-0489">Methyltransferase</keyword>
<dbReference type="InterPro" id="IPR020598">
    <property type="entry name" value="rRNA_Ade_methylase_Trfase_N"/>
</dbReference>
<evidence type="ECO:0000256" key="2">
    <source>
        <dbReference type="ARBA" id="ARBA00022603"/>
    </source>
</evidence>
<gene>
    <name evidence="10" type="primary">erm</name>
    <name evidence="10" type="ORF">ACFSB2_25645</name>
</gene>
<dbReference type="RefSeq" id="WP_377946035.1">
    <property type="nucleotide sequence ID" value="NZ_JBHUCX010000100.1"/>
</dbReference>
<evidence type="ECO:0000259" key="9">
    <source>
        <dbReference type="SMART" id="SM00650"/>
    </source>
</evidence>
<feature type="binding site" evidence="8">
    <location>
        <position position="72"/>
    </location>
    <ligand>
        <name>S-adenosyl-L-methionine</name>
        <dbReference type="ChEBI" id="CHEBI:59789"/>
    </ligand>
</feature>
<dbReference type="PANTHER" id="PTHR11727:SF7">
    <property type="entry name" value="DIMETHYLADENOSINE TRANSFERASE-RELATED"/>
    <property type="match status" value="1"/>
</dbReference>
<feature type="binding site" evidence="8">
    <location>
        <position position="24"/>
    </location>
    <ligand>
        <name>S-adenosyl-L-methionine</name>
        <dbReference type="ChEBI" id="CHEBI:59789"/>
    </ligand>
</feature>
<feature type="binding site" evidence="8">
    <location>
        <position position="113"/>
    </location>
    <ligand>
        <name>S-adenosyl-L-methionine</name>
        <dbReference type="ChEBI" id="CHEBI:59789"/>
    </ligand>
</feature>
<dbReference type="Pfam" id="PF00398">
    <property type="entry name" value="RrnaAD"/>
    <property type="match status" value="1"/>
</dbReference>
<sequence>MVQQDKSHRKVRKVKEGPNFSGQHFLHDKRVIHELMKAAKITSTDTVLDIGAGRGAISFPLAERAGRVIAIEYDEKLAEYLLEKSTVYPGLKVIQQNILDYRLPKEPFCVVSNIPYSITTSIMKKLLSNPQNKLQRAALVLEKGAAKRFTASPIMDPTILVWRMWFDIKVLCTIPRDKFSPIPRVDAALLLATRRDTPLVQPQHHRLFAALATYALSYPRAPLIDVFRGIFTPGQMKHLLRNIGAHREQPVYMLTAAQWGKIFNTMLKYVDRARWPRLKK</sequence>
<dbReference type="Proteomes" id="UP001597079">
    <property type="component" value="Unassembled WGS sequence"/>
</dbReference>
<dbReference type="NCBIfam" id="NF000499">
    <property type="entry name" value="Erm23S_rRNA_broad"/>
    <property type="match status" value="1"/>
</dbReference>
<evidence type="ECO:0000313" key="11">
    <source>
        <dbReference type="Proteomes" id="UP001597079"/>
    </source>
</evidence>
<protein>
    <recommendedName>
        <fullName evidence="1">rRNA adenine N-6-methyltransferase</fullName>
    </recommendedName>
    <alternativeName>
        <fullName evidence="7">Erythromycin resistance protein</fullName>
    </alternativeName>
    <alternativeName>
        <fullName evidence="6">Macrolide-lincosamide-streptogramin B resistance protein</fullName>
    </alternativeName>
</protein>
<keyword evidence="11" id="KW-1185">Reference proteome</keyword>
<dbReference type="Gene3D" id="1.10.8.100">
    <property type="entry name" value="Ribosomal RNA adenine dimethylase-like, domain 2"/>
    <property type="match status" value="1"/>
</dbReference>
<name>A0ABW4JSJ6_9BACL</name>
<evidence type="ECO:0000256" key="5">
    <source>
        <dbReference type="ARBA" id="ARBA00022884"/>
    </source>
</evidence>
<feature type="binding site" evidence="8">
    <location>
        <position position="51"/>
    </location>
    <ligand>
        <name>S-adenosyl-L-methionine</name>
        <dbReference type="ChEBI" id="CHEBI:59789"/>
    </ligand>
</feature>
<dbReference type="PROSITE" id="PS01131">
    <property type="entry name" value="RRNA_A_DIMETH"/>
    <property type="match status" value="1"/>
</dbReference>
<evidence type="ECO:0000256" key="3">
    <source>
        <dbReference type="ARBA" id="ARBA00022679"/>
    </source>
</evidence>
<dbReference type="CDD" id="cd02440">
    <property type="entry name" value="AdoMet_MTases"/>
    <property type="match status" value="1"/>
</dbReference>
<proteinExistence type="inferred from homology"/>
<dbReference type="PANTHER" id="PTHR11727">
    <property type="entry name" value="DIMETHYLADENOSINE TRANSFERASE"/>
    <property type="match status" value="1"/>
</dbReference>
<dbReference type="Gene3D" id="3.40.50.150">
    <property type="entry name" value="Vaccinia Virus protein VP39"/>
    <property type="match status" value="1"/>
</dbReference>
<evidence type="ECO:0000256" key="1">
    <source>
        <dbReference type="ARBA" id="ARBA00016505"/>
    </source>
</evidence>
<dbReference type="PROSITE" id="PS51689">
    <property type="entry name" value="SAM_RNA_A_N6_MT"/>
    <property type="match status" value="1"/>
</dbReference>
<dbReference type="SMART" id="SM00650">
    <property type="entry name" value="rADc"/>
    <property type="match status" value="1"/>
</dbReference>
<comment type="caution">
    <text evidence="8">Lacks conserved residue(s) required for the propagation of feature annotation.</text>
</comment>
<reference evidence="11" key="1">
    <citation type="journal article" date="2019" name="Int. J. Syst. Evol. Microbiol.">
        <title>The Global Catalogue of Microorganisms (GCM) 10K type strain sequencing project: providing services to taxonomists for standard genome sequencing and annotation.</title>
        <authorList>
            <consortium name="The Broad Institute Genomics Platform"/>
            <consortium name="The Broad Institute Genome Sequencing Center for Infectious Disease"/>
            <person name="Wu L."/>
            <person name="Ma J."/>
        </authorList>
    </citation>
    <scope>NUCLEOTIDE SEQUENCE [LARGE SCALE GENOMIC DNA]</scope>
    <source>
        <strain evidence="11">CGMCC 1.12286</strain>
    </source>
</reference>
<evidence type="ECO:0000256" key="8">
    <source>
        <dbReference type="PROSITE-ProRule" id="PRU01026"/>
    </source>
</evidence>
<evidence type="ECO:0000313" key="10">
    <source>
        <dbReference type="EMBL" id="MFD1678055.1"/>
    </source>
</evidence>
<dbReference type="InterPro" id="IPR001737">
    <property type="entry name" value="KsgA/Erm"/>
</dbReference>
<dbReference type="GO" id="GO:0008168">
    <property type="term" value="F:methyltransferase activity"/>
    <property type="evidence" value="ECO:0007669"/>
    <property type="project" value="UniProtKB-KW"/>
</dbReference>
<dbReference type="SUPFAM" id="SSF53335">
    <property type="entry name" value="S-adenosyl-L-methionine-dependent methyltransferases"/>
    <property type="match status" value="1"/>
</dbReference>